<dbReference type="PANTHER" id="PTHR36451">
    <property type="entry name" value="PAPS-DEPENDENT SULFOTRANSFERASE STF3"/>
    <property type="match status" value="1"/>
</dbReference>
<dbReference type="KEGG" id="lcre:Pla8534_63940"/>
<organism evidence="1 2">
    <name type="scientific">Lignipirellula cremea</name>
    <dbReference type="NCBI Taxonomy" id="2528010"/>
    <lineage>
        <taxon>Bacteria</taxon>
        <taxon>Pseudomonadati</taxon>
        <taxon>Planctomycetota</taxon>
        <taxon>Planctomycetia</taxon>
        <taxon>Pirellulales</taxon>
        <taxon>Pirellulaceae</taxon>
        <taxon>Lignipirellula</taxon>
    </lineage>
</organism>
<dbReference type="EMBL" id="CP036433">
    <property type="protein sequence ID" value="QDU98525.1"/>
    <property type="molecule type" value="Genomic_DNA"/>
</dbReference>
<accession>A0A518E354</accession>
<dbReference type="AlphaFoldDB" id="A0A518E354"/>
<protein>
    <submittedName>
        <fullName evidence="1">Sulfotransferase domain protein</fullName>
    </submittedName>
</protein>
<evidence type="ECO:0000313" key="1">
    <source>
        <dbReference type="EMBL" id="QDU98525.1"/>
    </source>
</evidence>
<dbReference type="InterPro" id="IPR027417">
    <property type="entry name" value="P-loop_NTPase"/>
</dbReference>
<dbReference type="GO" id="GO:0016740">
    <property type="term" value="F:transferase activity"/>
    <property type="evidence" value="ECO:0007669"/>
    <property type="project" value="UniProtKB-KW"/>
</dbReference>
<reference evidence="1 2" key="1">
    <citation type="submission" date="2019-02" db="EMBL/GenBank/DDBJ databases">
        <title>Deep-cultivation of Planctomycetes and their phenomic and genomic characterization uncovers novel biology.</title>
        <authorList>
            <person name="Wiegand S."/>
            <person name="Jogler M."/>
            <person name="Boedeker C."/>
            <person name="Pinto D."/>
            <person name="Vollmers J."/>
            <person name="Rivas-Marin E."/>
            <person name="Kohn T."/>
            <person name="Peeters S.H."/>
            <person name="Heuer A."/>
            <person name="Rast P."/>
            <person name="Oberbeckmann S."/>
            <person name="Bunk B."/>
            <person name="Jeske O."/>
            <person name="Meyerdierks A."/>
            <person name="Storesund J.E."/>
            <person name="Kallscheuer N."/>
            <person name="Luecker S."/>
            <person name="Lage O.M."/>
            <person name="Pohl T."/>
            <person name="Merkel B.J."/>
            <person name="Hornburger P."/>
            <person name="Mueller R.-W."/>
            <person name="Bruemmer F."/>
            <person name="Labrenz M."/>
            <person name="Spormann A.M."/>
            <person name="Op den Camp H."/>
            <person name="Overmann J."/>
            <person name="Amann R."/>
            <person name="Jetten M.S.M."/>
            <person name="Mascher T."/>
            <person name="Medema M.H."/>
            <person name="Devos D.P."/>
            <person name="Kaster A.-K."/>
            <person name="Ovreas L."/>
            <person name="Rohde M."/>
            <person name="Galperin M.Y."/>
            <person name="Jogler C."/>
        </authorList>
    </citation>
    <scope>NUCLEOTIDE SEQUENCE [LARGE SCALE GENOMIC DNA]</scope>
    <source>
        <strain evidence="1 2">Pla85_3_4</strain>
    </source>
</reference>
<dbReference type="InterPro" id="IPR052736">
    <property type="entry name" value="Stf3_sulfotransferase"/>
</dbReference>
<proteinExistence type="predicted"/>
<keyword evidence="1" id="KW-0808">Transferase</keyword>
<name>A0A518E354_9BACT</name>
<dbReference type="Proteomes" id="UP000317648">
    <property type="component" value="Chromosome"/>
</dbReference>
<evidence type="ECO:0000313" key="2">
    <source>
        <dbReference type="Proteomes" id="UP000317648"/>
    </source>
</evidence>
<dbReference type="OrthoDB" id="9777890at2"/>
<dbReference type="SUPFAM" id="SSF52540">
    <property type="entry name" value="P-loop containing nucleoside triphosphate hydrolases"/>
    <property type="match status" value="1"/>
</dbReference>
<dbReference type="Pfam" id="PF13469">
    <property type="entry name" value="Sulfotransfer_3"/>
    <property type="match status" value="1"/>
</dbReference>
<keyword evidence="2" id="KW-1185">Reference proteome</keyword>
<dbReference type="Gene3D" id="3.40.50.300">
    <property type="entry name" value="P-loop containing nucleotide triphosphate hydrolases"/>
    <property type="match status" value="1"/>
</dbReference>
<gene>
    <name evidence="1" type="ORF">Pla8534_63940</name>
</gene>
<dbReference type="RefSeq" id="WP_145057853.1">
    <property type="nucleotide sequence ID" value="NZ_CP036433.1"/>
</dbReference>
<dbReference type="PANTHER" id="PTHR36451:SF1">
    <property type="entry name" value="OMEGA-HYDROXY-BETA-DIHYDROMENAQUINONE-9 SULFOTRANSFERASE STF3"/>
    <property type="match status" value="1"/>
</dbReference>
<sequence>MSTMTPASSAVSKPKKQKTNAYPFYSPRFWHGMELGPWLKLCVRHHFRVHLFRWPMAALITPTAMMNSSMSFLQRAMYGKQIAETPLEEPPVFIVGHWRSGTTHLHELLCCDERFAWPSTYECFAPHHFLVSESWLPKMLWWLLPSKRPMDNMAAGFERPQEDEFALVALGAPTPYTRMAFPNEPPEYTELLDMVDVPEPVMQSFQQAVRQFLQALTLRKKKRLMLKSPPHTGRVGVLAEMFPGARFVHISRDPMSLFPSTMRLWQSLDAAQSLQAPSHADLEEMVFSWLEKMYAGFEAQRKTIDPAHLYDLRYEDLVRDPIGEVRAIYERLELGDFEAMRPQLEAYLATQKSYSPNKHELEPELREKIRARWGGYMERYGYTDE</sequence>